<evidence type="ECO:0000256" key="3">
    <source>
        <dbReference type="ARBA" id="ARBA00022500"/>
    </source>
</evidence>
<keyword evidence="4 10" id="KW-0812">Transmembrane</keyword>
<name>A0A220MNE3_9BACL</name>
<dbReference type="CDD" id="cd12914">
    <property type="entry name" value="PDC1_DGC_like"/>
    <property type="match status" value="1"/>
</dbReference>
<dbReference type="PANTHER" id="PTHR32089">
    <property type="entry name" value="METHYL-ACCEPTING CHEMOTAXIS PROTEIN MCPB"/>
    <property type="match status" value="1"/>
</dbReference>
<keyword evidence="6 10" id="KW-0472">Membrane</keyword>
<dbReference type="SMART" id="SM00304">
    <property type="entry name" value="HAMP"/>
    <property type="match status" value="1"/>
</dbReference>
<evidence type="ECO:0000256" key="5">
    <source>
        <dbReference type="ARBA" id="ARBA00022989"/>
    </source>
</evidence>
<dbReference type="InterPro" id="IPR003660">
    <property type="entry name" value="HAMP_dom"/>
</dbReference>
<evidence type="ECO:0000256" key="8">
    <source>
        <dbReference type="ARBA" id="ARBA00029447"/>
    </source>
</evidence>
<dbReference type="KEGG" id="bfm:BP422_23780"/>
<dbReference type="PANTHER" id="PTHR32089:SF112">
    <property type="entry name" value="LYSOZYME-LIKE PROTEIN-RELATED"/>
    <property type="match status" value="1"/>
</dbReference>
<keyword evidence="2" id="KW-1003">Cell membrane</keyword>
<evidence type="ECO:0000259" key="11">
    <source>
        <dbReference type="PROSITE" id="PS50111"/>
    </source>
</evidence>
<keyword evidence="7 9" id="KW-0807">Transducer</keyword>
<dbReference type="CDD" id="cd06225">
    <property type="entry name" value="HAMP"/>
    <property type="match status" value="1"/>
</dbReference>
<reference evidence="13 14" key="1">
    <citation type="submission" date="2016-11" db="EMBL/GenBank/DDBJ databases">
        <authorList>
            <person name="Jaros S."/>
            <person name="Januszkiewicz K."/>
            <person name="Wedrychowicz H."/>
        </authorList>
    </citation>
    <scope>NUCLEOTIDE SEQUENCE [LARGE SCALE GENOMIC DNA]</scope>
    <source>
        <strain evidence="13 14">NF2</strain>
    </source>
</reference>
<dbReference type="CDD" id="cd12912">
    <property type="entry name" value="PDC2_MCP_like"/>
    <property type="match status" value="1"/>
</dbReference>
<keyword evidence="3" id="KW-0145">Chemotaxis</keyword>
<keyword evidence="5 10" id="KW-1133">Transmembrane helix</keyword>
<feature type="domain" description="Methyl-accepting transducer" evidence="11">
    <location>
        <begin position="371"/>
        <end position="607"/>
    </location>
</feature>
<proteinExistence type="inferred from homology"/>
<evidence type="ECO:0000259" key="12">
    <source>
        <dbReference type="PROSITE" id="PS50885"/>
    </source>
</evidence>
<evidence type="ECO:0000256" key="9">
    <source>
        <dbReference type="PROSITE-ProRule" id="PRU00284"/>
    </source>
</evidence>
<evidence type="ECO:0000256" key="1">
    <source>
        <dbReference type="ARBA" id="ARBA00004651"/>
    </source>
</evidence>
<sequence>MKNSLKNKLIIILCLLLLISLGLVCGASYWSASKLLADSLDKEAELAASNLSIRIDNFFDEKIGVVKTIGGMISEDNNFDQDLKLIQEAQKENPEFETFFFSYDLSGTKVINFKGEVTNPSDRPHFQEAGKGEGKIIISEPVVSKRTGNNIVTIIVPLMKDNRQYGYIGSTIPINDIQEKVSQEKFGQTGYAFLVSKTGTFIYHPTTEYILKESVLNLGVFELQNAFEDIKKGNNGIAEYNYENAERFVSYAPTSLNWGVYITAPIAELHAPVDALSLQLTVISLIVLAVGVVLVYFLAVRMVKPIERLNQAVNIVAQGNLAETVTVEGKDEIAVLSRDFNQTVSHLKNLIEGVALSSDQVQRFSQEVSEGIKQATENINRIGMSIAQISEGVEAQAASAQEVALSMTDMAAGIVKIAETSAHVSEAAQVATEQAEQGTAVVEQAVRQMGSIGEGTSKATEAIEQLNNRSKEIEGILDTISQLTSQINLLALNASIEAARAGEHGRGFAVVAGEVKKLANQSEESASKIAMLIGEIQQDTRHAVEVMTEGNQNAQQGIQLVEEVREIFGHILESSRNVAAHILEVSAASEQMSAGSEQVSASVDEMHNIARHASLDAQTVAKATEEQLQAIQEIGQSVERLNAVAEELQQGIGRFTV</sequence>
<comment type="subcellular location">
    <subcellularLocation>
        <location evidence="1">Cell membrane</location>
        <topology evidence="1">Multi-pass membrane protein</topology>
    </subcellularLocation>
</comment>
<dbReference type="InterPro" id="IPR029151">
    <property type="entry name" value="Sensor-like_sf"/>
</dbReference>
<organism evidence="13 14">
    <name type="scientific">Brevibacillus formosus</name>
    <dbReference type="NCBI Taxonomy" id="54913"/>
    <lineage>
        <taxon>Bacteria</taxon>
        <taxon>Bacillati</taxon>
        <taxon>Bacillota</taxon>
        <taxon>Bacilli</taxon>
        <taxon>Bacillales</taxon>
        <taxon>Paenibacillaceae</taxon>
        <taxon>Brevibacillus</taxon>
    </lineage>
</organism>
<dbReference type="GO" id="GO:0006935">
    <property type="term" value="P:chemotaxis"/>
    <property type="evidence" value="ECO:0007669"/>
    <property type="project" value="UniProtKB-KW"/>
</dbReference>
<evidence type="ECO:0000313" key="13">
    <source>
        <dbReference type="EMBL" id="ASJ56315.1"/>
    </source>
</evidence>
<dbReference type="Pfam" id="PF00672">
    <property type="entry name" value="HAMP"/>
    <property type="match status" value="1"/>
</dbReference>
<dbReference type="Pfam" id="PF00015">
    <property type="entry name" value="MCPsignal"/>
    <property type="match status" value="1"/>
</dbReference>
<dbReference type="InterPro" id="IPR004089">
    <property type="entry name" value="MCPsignal_dom"/>
</dbReference>
<dbReference type="Gene3D" id="6.10.340.10">
    <property type="match status" value="1"/>
</dbReference>
<dbReference type="EMBL" id="CP018145">
    <property type="protein sequence ID" value="ASJ56315.1"/>
    <property type="molecule type" value="Genomic_DNA"/>
</dbReference>
<dbReference type="SMART" id="SM00283">
    <property type="entry name" value="MA"/>
    <property type="match status" value="1"/>
</dbReference>
<dbReference type="RefSeq" id="WP_088909893.1">
    <property type="nucleotide sequence ID" value="NZ_CP018145.1"/>
</dbReference>
<comment type="similarity">
    <text evidence="8">Belongs to the methyl-accepting chemotaxis (MCP) protein family.</text>
</comment>
<evidence type="ECO:0000313" key="14">
    <source>
        <dbReference type="Proteomes" id="UP000197781"/>
    </source>
</evidence>
<dbReference type="Gene3D" id="3.30.450.20">
    <property type="entry name" value="PAS domain"/>
    <property type="match status" value="1"/>
</dbReference>
<evidence type="ECO:0000256" key="2">
    <source>
        <dbReference type="ARBA" id="ARBA00022475"/>
    </source>
</evidence>
<evidence type="ECO:0000256" key="10">
    <source>
        <dbReference type="SAM" id="Phobius"/>
    </source>
</evidence>
<dbReference type="SUPFAM" id="SSF103190">
    <property type="entry name" value="Sensory domain-like"/>
    <property type="match status" value="1"/>
</dbReference>
<dbReference type="Pfam" id="PF02743">
    <property type="entry name" value="dCache_1"/>
    <property type="match status" value="1"/>
</dbReference>
<dbReference type="GO" id="GO:0007165">
    <property type="term" value="P:signal transduction"/>
    <property type="evidence" value="ECO:0007669"/>
    <property type="project" value="UniProtKB-KW"/>
</dbReference>
<gene>
    <name evidence="13" type="ORF">BP422_23780</name>
</gene>
<dbReference type="Gene3D" id="1.10.287.950">
    <property type="entry name" value="Methyl-accepting chemotaxis protein"/>
    <property type="match status" value="1"/>
</dbReference>
<protein>
    <submittedName>
        <fullName evidence="13">Chemotaxis protein</fullName>
    </submittedName>
</protein>
<dbReference type="GO" id="GO:0005886">
    <property type="term" value="C:plasma membrane"/>
    <property type="evidence" value="ECO:0007669"/>
    <property type="project" value="UniProtKB-SubCell"/>
</dbReference>
<evidence type="ECO:0000256" key="4">
    <source>
        <dbReference type="ARBA" id="ARBA00022692"/>
    </source>
</evidence>
<evidence type="ECO:0000256" key="6">
    <source>
        <dbReference type="ARBA" id="ARBA00023136"/>
    </source>
</evidence>
<dbReference type="SUPFAM" id="SSF58104">
    <property type="entry name" value="Methyl-accepting chemotaxis protein (MCP) signaling domain"/>
    <property type="match status" value="1"/>
</dbReference>
<feature type="domain" description="HAMP" evidence="12">
    <location>
        <begin position="300"/>
        <end position="352"/>
    </location>
</feature>
<dbReference type="Proteomes" id="UP000197781">
    <property type="component" value="Chromosome"/>
</dbReference>
<dbReference type="PROSITE" id="PS50885">
    <property type="entry name" value="HAMP"/>
    <property type="match status" value="1"/>
</dbReference>
<feature type="transmembrane region" description="Helical" evidence="10">
    <location>
        <begin position="276"/>
        <end position="299"/>
    </location>
</feature>
<dbReference type="PROSITE" id="PS50111">
    <property type="entry name" value="CHEMOTAXIS_TRANSDUC_2"/>
    <property type="match status" value="1"/>
</dbReference>
<dbReference type="InterPro" id="IPR033479">
    <property type="entry name" value="dCache_1"/>
</dbReference>
<dbReference type="CDD" id="cd11386">
    <property type="entry name" value="MCP_signal"/>
    <property type="match status" value="1"/>
</dbReference>
<evidence type="ECO:0000256" key="7">
    <source>
        <dbReference type="ARBA" id="ARBA00023224"/>
    </source>
</evidence>
<accession>A0A220MNE3</accession>
<dbReference type="AlphaFoldDB" id="A0A220MNE3"/>